<organism evidence="1 2">
    <name type="scientific">Chitinivibrio alkaliphilus ACht1</name>
    <dbReference type="NCBI Taxonomy" id="1313304"/>
    <lineage>
        <taxon>Bacteria</taxon>
        <taxon>Pseudomonadati</taxon>
        <taxon>Fibrobacterota</taxon>
        <taxon>Chitinivibrionia</taxon>
        <taxon>Chitinivibrionales</taxon>
        <taxon>Chitinivibrionaceae</taxon>
        <taxon>Chitinivibrio</taxon>
    </lineage>
</organism>
<dbReference type="EMBL" id="ASJR01000005">
    <property type="protein sequence ID" value="ERP38770.1"/>
    <property type="molecule type" value="Genomic_DNA"/>
</dbReference>
<proteinExistence type="predicted"/>
<dbReference type="eggNOG" id="COG3868">
    <property type="taxonomic scope" value="Bacteria"/>
</dbReference>
<dbReference type="InterPro" id="IPR008969">
    <property type="entry name" value="CarboxyPept-like_regulatory"/>
</dbReference>
<dbReference type="STRING" id="1313304.CALK_0790"/>
<gene>
    <name evidence="1" type="ORF">CALK_0790</name>
</gene>
<dbReference type="AlphaFoldDB" id="U7D748"/>
<protein>
    <submittedName>
        <fullName evidence="1">Uncharacterized protein</fullName>
    </submittedName>
</protein>
<dbReference type="OrthoDB" id="186568at2"/>
<reference evidence="1 2" key="1">
    <citation type="journal article" date="2013" name="Environ. Microbiol.">
        <title>Genome analysis of Chitinivibrio alkaliphilus gen. nov., sp. nov., a novel extremely haloalkaliphilic anaerobic chitinolytic bacterium from the candidate phylum Termite Group 3.</title>
        <authorList>
            <person name="Sorokin D.Y."/>
            <person name="Gumerov V.M."/>
            <person name="Rakitin A.L."/>
            <person name="Beletsky A.V."/>
            <person name="Damste J.S."/>
            <person name="Muyzer G."/>
            <person name="Mardanov A.V."/>
            <person name="Ravin N.V."/>
        </authorList>
    </citation>
    <scope>NUCLEOTIDE SEQUENCE [LARGE SCALE GENOMIC DNA]</scope>
    <source>
        <strain evidence="1 2">ACht1</strain>
    </source>
</reference>
<evidence type="ECO:0000313" key="1">
    <source>
        <dbReference type="EMBL" id="ERP38770.1"/>
    </source>
</evidence>
<evidence type="ECO:0000313" key="2">
    <source>
        <dbReference type="Proteomes" id="UP000017148"/>
    </source>
</evidence>
<dbReference type="Proteomes" id="UP000017148">
    <property type="component" value="Unassembled WGS sequence"/>
</dbReference>
<dbReference type="SUPFAM" id="SSF49464">
    <property type="entry name" value="Carboxypeptidase regulatory domain-like"/>
    <property type="match status" value="1"/>
</dbReference>
<comment type="caution">
    <text evidence="1">The sequence shown here is derived from an EMBL/GenBank/DDBJ whole genome shotgun (WGS) entry which is preliminary data.</text>
</comment>
<dbReference type="RefSeq" id="WP_022636305.1">
    <property type="nucleotide sequence ID" value="NZ_ASJR01000005.1"/>
</dbReference>
<sequence>MVHFSVNMHTFTTALMTVFLFFSSLLGQGVSLSGRVVDAADSTTVLAGARVSLQGHDLTTETNHDGEFVLEGSISSLISEGAARYQAGEVSLHEAGVQVRPPRSGKYSLALYDTHGRSVYTASGKSRAAGEVQAHSFSLARGVYTVVLSQGSQRWTSRVSTISAGAVAAEQSGEPATLRSSPPSENILKVEREGYHTEYVSLTSLQKHAVTLYVSSQFHLHQGIMASTFWVGQGAGDDNHHISNVPSAWDTEWGDNFGLEDAPQIPRDGDFIPQDARFTGRENPYYIALPYNDYDSVVFDGSNPQHMDAVASLQSEYYHAHNKWLGRQSVFTRAMAPIFDTDEWALRKESAHAIPWKEAENWSGKSMVKGRWVRIRYQGGEWVYAQWLDAGPYHYDDTAYVFGSARPRNEEGSGMDVSPYAGIDISPSVWLKMGVEQDFFDQWGGINDTVDWQFVREEDVPPGPWKHHVSDNKTNWVY</sequence>
<accession>U7D748</accession>
<name>U7D748_9BACT</name>
<keyword evidence="2" id="KW-1185">Reference proteome</keyword>